<dbReference type="EMBL" id="CP090958">
    <property type="protein sequence ID" value="WGW10610.1"/>
    <property type="molecule type" value="Genomic_DNA"/>
</dbReference>
<name>A0ABY8QR16_9MICO</name>
<dbReference type="Gene3D" id="3.40.630.30">
    <property type="match status" value="1"/>
</dbReference>
<reference evidence="4 5" key="1">
    <citation type="submission" date="2023-05" db="EMBL/GenBank/DDBJ databases">
        <title>Lithophilousrod everest ZFBP1038 complete genpme.</title>
        <authorList>
            <person name="Tian M."/>
        </authorList>
    </citation>
    <scope>NUCLEOTIDE SEQUENCE [LARGE SCALE GENOMIC DNA]</scope>
    <source>
        <strain evidence="4 5">ZFBP1038</strain>
    </source>
</reference>
<proteinExistence type="predicted"/>
<protein>
    <submittedName>
        <fullName evidence="4">GNAT family N-acetyltransferase</fullName>
    </submittedName>
</protein>
<evidence type="ECO:0000256" key="1">
    <source>
        <dbReference type="ARBA" id="ARBA00022679"/>
    </source>
</evidence>
<accession>A0ABY8QR16</accession>
<feature type="domain" description="N-acetyltransferase" evidence="3">
    <location>
        <begin position="18"/>
        <end position="152"/>
    </location>
</feature>
<dbReference type="InterPro" id="IPR000182">
    <property type="entry name" value="GNAT_dom"/>
</dbReference>
<keyword evidence="2" id="KW-0012">Acyltransferase</keyword>
<evidence type="ECO:0000256" key="2">
    <source>
        <dbReference type="ARBA" id="ARBA00023315"/>
    </source>
</evidence>
<evidence type="ECO:0000313" key="4">
    <source>
        <dbReference type="EMBL" id="WGW10610.1"/>
    </source>
</evidence>
<organism evidence="4 5">
    <name type="scientific">Saxibacter everestensis</name>
    <dbReference type="NCBI Taxonomy" id="2909229"/>
    <lineage>
        <taxon>Bacteria</taxon>
        <taxon>Bacillati</taxon>
        <taxon>Actinomycetota</taxon>
        <taxon>Actinomycetes</taxon>
        <taxon>Micrococcales</taxon>
        <taxon>Brevibacteriaceae</taxon>
        <taxon>Saxibacter</taxon>
    </lineage>
</organism>
<dbReference type="Proteomes" id="UP001209083">
    <property type="component" value="Chromosome"/>
</dbReference>
<keyword evidence="1" id="KW-0808">Transferase</keyword>
<dbReference type="CDD" id="cd04301">
    <property type="entry name" value="NAT_SF"/>
    <property type="match status" value="1"/>
</dbReference>
<dbReference type="RefSeq" id="WP_349637390.1">
    <property type="nucleotide sequence ID" value="NZ_CP090958.1"/>
</dbReference>
<keyword evidence="5" id="KW-1185">Reference proteome</keyword>
<dbReference type="PROSITE" id="PS51186">
    <property type="entry name" value="GNAT"/>
    <property type="match status" value="1"/>
</dbReference>
<evidence type="ECO:0000313" key="5">
    <source>
        <dbReference type="Proteomes" id="UP001209083"/>
    </source>
</evidence>
<dbReference type="SUPFAM" id="SSF55729">
    <property type="entry name" value="Acyl-CoA N-acyltransferases (Nat)"/>
    <property type="match status" value="1"/>
</dbReference>
<dbReference type="Pfam" id="PF00583">
    <property type="entry name" value="Acetyltransf_1"/>
    <property type="match status" value="1"/>
</dbReference>
<gene>
    <name evidence="4" type="ORF">LWF01_10715</name>
</gene>
<dbReference type="InterPro" id="IPR050832">
    <property type="entry name" value="Bact_Acetyltransf"/>
</dbReference>
<evidence type="ECO:0000259" key="3">
    <source>
        <dbReference type="PROSITE" id="PS51186"/>
    </source>
</evidence>
<dbReference type="InterPro" id="IPR016181">
    <property type="entry name" value="Acyl_CoA_acyltransferase"/>
</dbReference>
<dbReference type="PANTHER" id="PTHR43877">
    <property type="entry name" value="AMINOALKYLPHOSPHONATE N-ACETYLTRANSFERASE-RELATED-RELATED"/>
    <property type="match status" value="1"/>
</dbReference>
<sequence>MKEKLAPIHPGMTSKDTIAVRAATTEHHEFLATHDHHVRPEVLASLIDAGQILVVEAEGEPLGWLRWNLFWDEIPFMNLLFVLGEQRALGLGRALVDAWETTLREQGHKLVLTSTQADEDAQHFYRKLGWTDCGALLLPGDPTEIIFRKVLTE</sequence>